<evidence type="ECO:0000313" key="1">
    <source>
        <dbReference type="EMBL" id="KAI4859976.1"/>
    </source>
</evidence>
<organism evidence="1 2">
    <name type="scientific">Hypoxylon rubiginosum</name>
    <dbReference type="NCBI Taxonomy" id="110542"/>
    <lineage>
        <taxon>Eukaryota</taxon>
        <taxon>Fungi</taxon>
        <taxon>Dikarya</taxon>
        <taxon>Ascomycota</taxon>
        <taxon>Pezizomycotina</taxon>
        <taxon>Sordariomycetes</taxon>
        <taxon>Xylariomycetidae</taxon>
        <taxon>Xylariales</taxon>
        <taxon>Hypoxylaceae</taxon>
        <taxon>Hypoxylon</taxon>
    </lineage>
</organism>
<sequence>MDTPKTRRSKTGCVTCRNRKVRCDEEHPVCRACTRLRLTCKYLLPGESAGLIRKNSRPRQPKFRVRFVDAGPSKSQGQTPETDPGVDGPLSPTTLSPKDASTVSPVPDSDGMTFPQTTAQARENPGPMPGLPSSPLWSDNGAQHALEEDRGTGLRFPYSLDKGAASNTMIPDDIERLLDSINFPADIGLLWDYTPIFGDVTPGFGDDRPTNDYETTSYNETPGSSHMLRSPASSREHDIGETVIIRPEDQEPLQHYLSTMVKFAKIRSSASDNIYCYIFTNMGLTHRPLYEAILAWAALHLAHVRSSPTSDAEARYHRATRLLYDDAQVAEHVDLTLVTVWILLQYELFSARGVDGFIRLLNYVADVVEGIFEHNSMDIVKEQLGSVGLRVLMWLSAYDSRAAPFGNPCRLLRCLKMHSSIYNVIDNRSRGSTGHPIEFGTTESKACLRLALRLSILRGSGILLGHRHNDNNIEQESAWTTFRHSLHEIREEVEESSFAASKLAMRVVHRDMDVPTTINALEYNWMQLLATYYSIIILYLQNYPRLKEDAQDELSWPSVEECAARIIRLSRHVTISHPNSPQAIWPQTLFQAGIYTDDPIYQSWVLAAFAQAEPWGPNMRKTRHLLERISKYPREVKARLDIIALMEDLGGSFVV</sequence>
<evidence type="ECO:0000313" key="2">
    <source>
        <dbReference type="Proteomes" id="UP001497700"/>
    </source>
</evidence>
<proteinExistence type="predicted"/>
<dbReference type="EMBL" id="MU393605">
    <property type="protein sequence ID" value="KAI4859976.1"/>
    <property type="molecule type" value="Genomic_DNA"/>
</dbReference>
<name>A0ACB9YLI5_9PEZI</name>
<reference evidence="1 2" key="1">
    <citation type="journal article" date="2022" name="New Phytol.">
        <title>Ecological generalism drives hyperdiversity of secondary metabolite gene clusters in xylarialean endophytes.</title>
        <authorList>
            <person name="Franco M.E.E."/>
            <person name="Wisecaver J.H."/>
            <person name="Arnold A.E."/>
            <person name="Ju Y.M."/>
            <person name="Slot J.C."/>
            <person name="Ahrendt S."/>
            <person name="Moore L.P."/>
            <person name="Eastman K.E."/>
            <person name="Scott K."/>
            <person name="Konkel Z."/>
            <person name="Mondo S.J."/>
            <person name="Kuo A."/>
            <person name="Hayes R.D."/>
            <person name="Haridas S."/>
            <person name="Andreopoulos B."/>
            <person name="Riley R."/>
            <person name="LaButti K."/>
            <person name="Pangilinan J."/>
            <person name="Lipzen A."/>
            <person name="Amirebrahimi M."/>
            <person name="Yan J."/>
            <person name="Adam C."/>
            <person name="Keymanesh K."/>
            <person name="Ng V."/>
            <person name="Louie K."/>
            <person name="Northen T."/>
            <person name="Drula E."/>
            <person name="Henrissat B."/>
            <person name="Hsieh H.M."/>
            <person name="Youens-Clark K."/>
            <person name="Lutzoni F."/>
            <person name="Miadlikowska J."/>
            <person name="Eastwood D.C."/>
            <person name="Hamelin R.C."/>
            <person name="Grigoriev I.V."/>
            <person name="U'Ren J.M."/>
        </authorList>
    </citation>
    <scope>NUCLEOTIDE SEQUENCE [LARGE SCALE GENOMIC DNA]</scope>
    <source>
        <strain evidence="1 2">CBS 119005</strain>
    </source>
</reference>
<gene>
    <name evidence="1" type="ORF">F4820DRAFT_131246</name>
</gene>
<accession>A0ACB9YLI5</accession>
<comment type="caution">
    <text evidence="1">The sequence shown here is derived from an EMBL/GenBank/DDBJ whole genome shotgun (WGS) entry which is preliminary data.</text>
</comment>
<keyword evidence="2" id="KW-1185">Reference proteome</keyword>
<protein>
    <submittedName>
        <fullName evidence="1">Uncharacterized protein</fullName>
    </submittedName>
</protein>
<dbReference type="Proteomes" id="UP001497700">
    <property type="component" value="Unassembled WGS sequence"/>
</dbReference>